<sequence length="132" mass="14934">MEQVSSPHRLLSQEDTEVFLIRIPQVDLEKIEAIEWELQSDGSYVAQDQGDTLELVQRKTPSSVAIVWGDGETARTRWITTQWTLQKKVPRLSSTIPSSSPSVGERETRSLSSSSQLLDNLQVRNWTPAQLQ</sequence>
<dbReference type="EMBL" id="JANCYU010000071">
    <property type="protein sequence ID" value="KAK4528887.1"/>
    <property type="molecule type" value="Genomic_DNA"/>
</dbReference>
<name>A0AAV9INL1_9RHOD</name>
<dbReference type="AlphaFoldDB" id="A0AAV9INL1"/>
<accession>A0AAV9INL1</accession>
<gene>
    <name evidence="2" type="ORF">GAYE_SCF66G6835</name>
</gene>
<keyword evidence="3" id="KW-1185">Reference proteome</keyword>
<organism evidence="2 3">
    <name type="scientific">Galdieria yellowstonensis</name>
    <dbReference type="NCBI Taxonomy" id="3028027"/>
    <lineage>
        <taxon>Eukaryota</taxon>
        <taxon>Rhodophyta</taxon>
        <taxon>Bangiophyceae</taxon>
        <taxon>Galdieriales</taxon>
        <taxon>Galdieriaceae</taxon>
        <taxon>Galdieria</taxon>
    </lineage>
</organism>
<feature type="region of interest" description="Disordered" evidence="1">
    <location>
        <begin position="92"/>
        <end position="116"/>
    </location>
</feature>
<evidence type="ECO:0000256" key="1">
    <source>
        <dbReference type="SAM" id="MobiDB-lite"/>
    </source>
</evidence>
<reference evidence="2 3" key="1">
    <citation type="submission" date="2022-07" db="EMBL/GenBank/DDBJ databases">
        <title>Genome-wide signatures of adaptation to extreme environments.</title>
        <authorList>
            <person name="Cho C.H."/>
            <person name="Yoon H.S."/>
        </authorList>
    </citation>
    <scope>NUCLEOTIDE SEQUENCE [LARGE SCALE GENOMIC DNA]</scope>
    <source>
        <strain evidence="2 3">108.79 E11</strain>
    </source>
</reference>
<protein>
    <submittedName>
        <fullName evidence="2">Uncharacterized protein</fullName>
    </submittedName>
</protein>
<evidence type="ECO:0000313" key="3">
    <source>
        <dbReference type="Proteomes" id="UP001300502"/>
    </source>
</evidence>
<evidence type="ECO:0000313" key="2">
    <source>
        <dbReference type="EMBL" id="KAK4528887.1"/>
    </source>
</evidence>
<dbReference type="Proteomes" id="UP001300502">
    <property type="component" value="Unassembled WGS sequence"/>
</dbReference>
<feature type="compositionally biased region" description="Low complexity" evidence="1">
    <location>
        <begin position="93"/>
        <end position="102"/>
    </location>
</feature>
<proteinExistence type="predicted"/>
<comment type="caution">
    <text evidence="2">The sequence shown here is derived from an EMBL/GenBank/DDBJ whole genome shotgun (WGS) entry which is preliminary data.</text>
</comment>